<dbReference type="PROSITE" id="PS01081">
    <property type="entry name" value="HTH_TETR_1"/>
    <property type="match status" value="1"/>
</dbReference>
<dbReference type="InterPro" id="IPR009057">
    <property type="entry name" value="Homeodomain-like_sf"/>
</dbReference>
<organism evidence="4 5">
    <name type="scientific">Thiospirochaeta perfilievii</name>
    <dbReference type="NCBI Taxonomy" id="252967"/>
    <lineage>
        <taxon>Bacteria</taxon>
        <taxon>Pseudomonadati</taxon>
        <taxon>Spirochaetota</taxon>
        <taxon>Spirochaetia</taxon>
        <taxon>Spirochaetales</taxon>
        <taxon>Spirochaetaceae</taxon>
        <taxon>Thiospirochaeta</taxon>
    </lineage>
</organism>
<dbReference type="Gene3D" id="1.10.357.10">
    <property type="entry name" value="Tetracycline Repressor, domain 2"/>
    <property type="match status" value="1"/>
</dbReference>
<dbReference type="InterPro" id="IPR023772">
    <property type="entry name" value="DNA-bd_HTH_TetR-type_CS"/>
</dbReference>
<dbReference type="AlphaFoldDB" id="A0A5C1QAM7"/>
<dbReference type="InterPro" id="IPR001647">
    <property type="entry name" value="HTH_TetR"/>
</dbReference>
<dbReference type="EMBL" id="CP035807">
    <property type="protein sequence ID" value="QEN03856.1"/>
    <property type="molecule type" value="Genomic_DNA"/>
</dbReference>
<dbReference type="PANTHER" id="PTHR43479">
    <property type="entry name" value="ACREF/ENVCD OPERON REPRESSOR-RELATED"/>
    <property type="match status" value="1"/>
</dbReference>
<evidence type="ECO:0000313" key="5">
    <source>
        <dbReference type="Proteomes" id="UP000323824"/>
    </source>
</evidence>
<dbReference type="PANTHER" id="PTHR43479:SF11">
    <property type="entry name" value="ACREF_ENVCD OPERON REPRESSOR-RELATED"/>
    <property type="match status" value="1"/>
</dbReference>
<name>A0A5C1QAM7_9SPIO</name>
<dbReference type="Proteomes" id="UP000323824">
    <property type="component" value="Chromosome"/>
</dbReference>
<dbReference type="GO" id="GO:0003677">
    <property type="term" value="F:DNA binding"/>
    <property type="evidence" value="ECO:0007669"/>
    <property type="project" value="UniProtKB-UniRule"/>
</dbReference>
<dbReference type="KEGG" id="sper:EW093_03785"/>
<evidence type="ECO:0000259" key="3">
    <source>
        <dbReference type="PROSITE" id="PS50977"/>
    </source>
</evidence>
<evidence type="ECO:0000313" key="4">
    <source>
        <dbReference type="EMBL" id="QEN03856.1"/>
    </source>
</evidence>
<keyword evidence="1 2" id="KW-0238">DNA-binding</keyword>
<feature type="DNA-binding region" description="H-T-H motif" evidence="2">
    <location>
        <begin position="33"/>
        <end position="52"/>
    </location>
</feature>
<evidence type="ECO:0000256" key="1">
    <source>
        <dbReference type="ARBA" id="ARBA00023125"/>
    </source>
</evidence>
<dbReference type="SUPFAM" id="SSF46689">
    <property type="entry name" value="Homeodomain-like"/>
    <property type="match status" value="1"/>
</dbReference>
<reference evidence="4 5" key="2">
    <citation type="submission" date="2019-09" db="EMBL/GenBank/DDBJ databases">
        <title>Complete Genome Sequence and Methylome Analysis of free living Spirochaetas.</title>
        <authorList>
            <person name="Leshcheva N."/>
            <person name="Mikheeva N."/>
        </authorList>
    </citation>
    <scope>NUCLEOTIDE SEQUENCE [LARGE SCALE GENOMIC DNA]</scope>
    <source>
        <strain evidence="4 5">P</strain>
    </source>
</reference>
<dbReference type="RefSeq" id="WP_149567114.1">
    <property type="nucleotide sequence ID" value="NZ_CP035807.1"/>
</dbReference>
<proteinExistence type="predicted"/>
<sequence length="200" mass="23401">MNLLIENVTQEKKNRILNCAMEEFASKGYDRASTNAIIKKAGISKGAIFQYFMNKELMFYYIFDHAEKQIKDYILDNIDLNSPDLLIRVQSYMDSMLNLLTDFPRTMEFILKARSDDNIGIKSEILKRESDSYNKLEEVFKTGLDIELFKSPKELDKIIIILKSTLDKLLEDGLNSSLDKSEIYDTICDYISYFRKLFYI</sequence>
<dbReference type="OrthoDB" id="370473at2"/>
<dbReference type="PRINTS" id="PR00455">
    <property type="entry name" value="HTHTETR"/>
</dbReference>
<protein>
    <submittedName>
        <fullName evidence="4">TetR/AcrR family transcriptional regulator</fullName>
    </submittedName>
</protein>
<feature type="domain" description="HTH tetR-type" evidence="3">
    <location>
        <begin position="10"/>
        <end position="70"/>
    </location>
</feature>
<dbReference type="PROSITE" id="PS50977">
    <property type="entry name" value="HTH_TETR_2"/>
    <property type="match status" value="1"/>
</dbReference>
<reference evidence="4 5" key="1">
    <citation type="submission" date="2019-02" db="EMBL/GenBank/DDBJ databases">
        <authorList>
            <person name="Fomenkov A."/>
            <person name="Dubinina G."/>
            <person name="Grabovich M."/>
            <person name="Vincze T."/>
            <person name="Roberts R.J."/>
        </authorList>
    </citation>
    <scope>NUCLEOTIDE SEQUENCE [LARGE SCALE GENOMIC DNA]</scope>
    <source>
        <strain evidence="4 5">P</strain>
    </source>
</reference>
<gene>
    <name evidence="4" type="ORF">EW093_03785</name>
</gene>
<accession>A0A5C1QAM7</accession>
<dbReference type="InterPro" id="IPR050624">
    <property type="entry name" value="HTH-type_Tx_Regulator"/>
</dbReference>
<dbReference type="Pfam" id="PF00440">
    <property type="entry name" value="TetR_N"/>
    <property type="match status" value="1"/>
</dbReference>
<keyword evidence="5" id="KW-1185">Reference proteome</keyword>
<evidence type="ECO:0000256" key="2">
    <source>
        <dbReference type="PROSITE-ProRule" id="PRU00335"/>
    </source>
</evidence>